<dbReference type="Gene3D" id="3.30.470.20">
    <property type="entry name" value="ATP-grasp fold, B domain"/>
    <property type="match status" value="1"/>
</dbReference>
<comment type="caution">
    <text evidence="8">The sequence shown here is derived from an EMBL/GenBank/DDBJ whole genome shotgun (WGS) entry which is preliminary data.</text>
</comment>
<keyword evidence="3 5" id="KW-0067">ATP-binding</keyword>
<dbReference type="InterPro" id="IPR005479">
    <property type="entry name" value="CPAse_ATP-bd"/>
</dbReference>
<dbReference type="SUPFAM" id="SSF52440">
    <property type="entry name" value="PreATP-grasp domain"/>
    <property type="match status" value="1"/>
</dbReference>
<dbReference type="InterPro" id="IPR005481">
    <property type="entry name" value="BC-like_N"/>
</dbReference>
<dbReference type="PANTHER" id="PTHR18866">
    <property type="entry name" value="CARBOXYLASE:PYRUVATE/ACETYL-COA/PROPIONYL-COA CARBOXYLASE"/>
    <property type="match status" value="1"/>
</dbReference>
<dbReference type="GO" id="GO:0005524">
    <property type="term" value="F:ATP binding"/>
    <property type="evidence" value="ECO:0007669"/>
    <property type="project" value="UniProtKB-UniRule"/>
</dbReference>
<evidence type="ECO:0000313" key="8">
    <source>
        <dbReference type="EMBL" id="NMC61741.1"/>
    </source>
</evidence>
<feature type="non-terminal residue" evidence="8">
    <location>
        <position position="286"/>
    </location>
</feature>
<dbReference type="Pfam" id="PF02786">
    <property type="entry name" value="CPSase_L_D2"/>
    <property type="match status" value="1"/>
</dbReference>
<evidence type="ECO:0000259" key="6">
    <source>
        <dbReference type="PROSITE" id="PS50975"/>
    </source>
</evidence>
<reference evidence="8 9" key="1">
    <citation type="journal article" date="2020" name="Biotechnol. Biofuels">
        <title>New insights from the biogas microbiome by comprehensive genome-resolved metagenomics of nearly 1600 species originating from multiple anaerobic digesters.</title>
        <authorList>
            <person name="Campanaro S."/>
            <person name="Treu L."/>
            <person name="Rodriguez-R L.M."/>
            <person name="Kovalovszki A."/>
            <person name="Ziels R.M."/>
            <person name="Maus I."/>
            <person name="Zhu X."/>
            <person name="Kougias P.G."/>
            <person name="Basile A."/>
            <person name="Luo G."/>
            <person name="Schluter A."/>
            <person name="Konstantinidis K.T."/>
            <person name="Angelidaki I."/>
        </authorList>
    </citation>
    <scope>NUCLEOTIDE SEQUENCE [LARGE SCALE GENOMIC DNA]</scope>
    <source>
        <strain evidence="8">AS27yjCOA_65</strain>
    </source>
</reference>
<keyword evidence="2 5" id="KW-0547">Nucleotide-binding</keyword>
<dbReference type="PROSITE" id="PS50975">
    <property type="entry name" value="ATP_GRASP"/>
    <property type="match status" value="1"/>
</dbReference>
<evidence type="ECO:0000256" key="2">
    <source>
        <dbReference type="ARBA" id="ARBA00022741"/>
    </source>
</evidence>
<name>A0A7X9FPB1_9DELT</name>
<evidence type="ECO:0000256" key="5">
    <source>
        <dbReference type="PROSITE-ProRule" id="PRU00409"/>
    </source>
</evidence>
<gene>
    <name evidence="8" type="ORF">GYA55_01090</name>
</gene>
<evidence type="ECO:0000256" key="1">
    <source>
        <dbReference type="ARBA" id="ARBA00022598"/>
    </source>
</evidence>
<keyword evidence="4" id="KW-0092">Biotin</keyword>
<dbReference type="GO" id="GO:0016874">
    <property type="term" value="F:ligase activity"/>
    <property type="evidence" value="ECO:0007669"/>
    <property type="project" value="UniProtKB-KW"/>
</dbReference>
<dbReference type="InterPro" id="IPR050856">
    <property type="entry name" value="Biotin_carboxylase_complex"/>
</dbReference>
<feature type="domain" description="ATP-grasp" evidence="6">
    <location>
        <begin position="120"/>
        <end position="285"/>
    </location>
</feature>
<proteinExistence type="predicted"/>
<dbReference type="InterPro" id="IPR011761">
    <property type="entry name" value="ATP-grasp"/>
</dbReference>
<accession>A0A7X9FPB1</accession>
<dbReference type="InterPro" id="IPR016185">
    <property type="entry name" value="PreATP-grasp_dom_sf"/>
</dbReference>
<dbReference type="GO" id="GO:0046872">
    <property type="term" value="F:metal ion binding"/>
    <property type="evidence" value="ECO:0007669"/>
    <property type="project" value="InterPro"/>
</dbReference>
<protein>
    <submittedName>
        <fullName evidence="8">ATP-grasp domain-containing protein</fullName>
    </submittedName>
</protein>
<dbReference type="Proteomes" id="UP000524246">
    <property type="component" value="Unassembled WGS sequence"/>
</dbReference>
<dbReference type="PROSITE" id="PS50979">
    <property type="entry name" value="BC"/>
    <property type="match status" value="1"/>
</dbReference>
<organism evidence="8 9">
    <name type="scientific">SAR324 cluster bacterium</name>
    <dbReference type="NCBI Taxonomy" id="2024889"/>
    <lineage>
        <taxon>Bacteria</taxon>
        <taxon>Deltaproteobacteria</taxon>
        <taxon>SAR324 cluster</taxon>
    </lineage>
</organism>
<evidence type="ECO:0000313" key="9">
    <source>
        <dbReference type="Proteomes" id="UP000524246"/>
    </source>
</evidence>
<feature type="domain" description="Biotin carboxylation" evidence="7">
    <location>
        <begin position="1"/>
        <end position="286"/>
    </location>
</feature>
<dbReference type="InterPro" id="IPR011764">
    <property type="entry name" value="Biotin_carboxylation_dom"/>
</dbReference>
<dbReference type="SUPFAM" id="SSF56059">
    <property type="entry name" value="Glutathione synthetase ATP-binding domain-like"/>
    <property type="match status" value="1"/>
</dbReference>
<evidence type="ECO:0000256" key="4">
    <source>
        <dbReference type="ARBA" id="ARBA00023267"/>
    </source>
</evidence>
<dbReference type="Pfam" id="PF00289">
    <property type="entry name" value="Biotin_carb_N"/>
    <property type="match status" value="1"/>
</dbReference>
<dbReference type="AlphaFoldDB" id="A0A7X9FPB1"/>
<evidence type="ECO:0000259" key="7">
    <source>
        <dbReference type="PROSITE" id="PS50979"/>
    </source>
</evidence>
<evidence type="ECO:0000256" key="3">
    <source>
        <dbReference type="ARBA" id="ARBA00022840"/>
    </source>
</evidence>
<dbReference type="PANTHER" id="PTHR18866:SF128">
    <property type="entry name" value="UREA AMIDOLYASE"/>
    <property type="match status" value="1"/>
</dbReference>
<dbReference type="EMBL" id="JAAZON010000038">
    <property type="protein sequence ID" value="NMC61741.1"/>
    <property type="molecule type" value="Genomic_DNA"/>
</dbReference>
<keyword evidence="1" id="KW-0436">Ligase</keyword>
<sequence>MFSKVLIANRGTIRAKCVQAVKELGAKAAVFYTDLDNMSHGVRMADEAYPLGLGEPTRAYYDSDRIVELAVRIGADAVHPGYGFLAENLDFAKSLAERNIKFIGPDEQTLARVTNKPLMKEEARKVGMKTIPASERCSDFARLKLSAKEIGYPLVLKPVSSSGGTGMTLISKESELRSSYDSFLNRSERFKLSIRDVFIEKYLEKARHIEFPVLRDSSGNMLILPEVEASIQRRFQKLLVETPSPFKDRNLIRELALLSRRLIDKLDYVGLASVEFIISGKNAYFN</sequence>